<proteinExistence type="predicted"/>
<dbReference type="InterPro" id="IPR011051">
    <property type="entry name" value="RmlC_Cupin_sf"/>
</dbReference>
<dbReference type="RefSeq" id="WP_203403501.1">
    <property type="nucleotide sequence ID" value="NZ_CP043494.1"/>
</dbReference>
<evidence type="ECO:0000313" key="1">
    <source>
        <dbReference type="EMBL" id="WNG46138.1"/>
    </source>
</evidence>
<dbReference type="SUPFAM" id="SSF51182">
    <property type="entry name" value="RmlC-like cupins"/>
    <property type="match status" value="1"/>
</dbReference>
<evidence type="ECO:0000313" key="2">
    <source>
        <dbReference type="Proteomes" id="UP001611383"/>
    </source>
</evidence>
<organism evidence="1 2">
    <name type="scientific">Archangium minus</name>
    <dbReference type="NCBI Taxonomy" id="83450"/>
    <lineage>
        <taxon>Bacteria</taxon>
        <taxon>Pseudomonadati</taxon>
        <taxon>Myxococcota</taxon>
        <taxon>Myxococcia</taxon>
        <taxon>Myxococcales</taxon>
        <taxon>Cystobacterineae</taxon>
        <taxon>Archangiaceae</taxon>
        <taxon>Archangium</taxon>
    </lineage>
</organism>
<dbReference type="Proteomes" id="UP001611383">
    <property type="component" value="Chromosome"/>
</dbReference>
<dbReference type="Gene3D" id="2.60.120.10">
    <property type="entry name" value="Jelly Rolls"/>
    <property type="match status" value="1"/>
</dbReference>
<reference evidence="1 2" key="1">
    <citation type="submission" date="2019-08" db="EMBL/GenBank/DDBJ databases">
        <title>Archangium and Cystobacter genomes.</title>
        <authorList>
            <person name="Chen I.-C.K."/>
            <person name="Wielgoss S."/>
        </authorList>
    </citation>
    <scope>NUCLEOTIDE SEQUENCE [LARGE SCALE GENOMIC DNA]</scope>
    <source>
        <strain evidence="1 2">Cbm 6</strain>
    </source>
</reference>
<sequence>MPTLIAAPTRITAAGNKPKLIDEYVGRVNTKQGDLSVAHMRSPGGWVEPGQTPEFREMTVVLKGLLRVEHKGGHLDVRAGQAVVTEPGEWVRYSTPEAEGAEYIAICLPAFSPDTVHRDA</sequence>
<gene>
    <name evidence="1" type="ORF">F0U60_19980</name>
</gene>
<dbReference type="EMBL" id="CP043494">
    <property type="protein sequence ID" value="WNG46138.1"/>
    <property type="molecule type" value="Genomic_DNA"/>
</dbReference>
<keyword evidence="2" id="KW-1185">Reference proteome</keyword>
<name>A0ABY9WSB8_9BACT</name>
<dbReference type="InterPro" id="IPR014710">
    <property type="entry name" value="RmlC-like_jellyroll"/>
</dbReference>
<protein>
    <submittedName>
        <fullName evidence="1">Cupin</fullName>
    </submittedName>
</protein>
<accession>A0ABY9WSB8</accession>